<sequence length="119" mass="13665">MMAFILAMILTFVLHELGHIICIMIFNVTEGRRIYDFRIKIGLKHIYVTHIKYKKPFKNLIVAISGSAFPLLIAIVITGMFTSQFTSLMFLLAILNLLFLHPMFPDGKNALSSMKEMER</sequence>
<gene>
    <name evidence="2" type="ORF">DFR56_11118</name>
</gene>
<dbReference type="Proteomes" id="UP000247978">
    <property type="component" value="Unassembled WGS sequence"/>
</dbReference>
<protein>
    <recommendedName>
        <fullName evidence="4">Peptidase M50-like protein</fullName>
    </recommendedName>
</protein>
<reference evidence="2 3" key="1">
    <citation type="submission" date="2018-05" db="EMBL/GenBank/DDBJ databases">
        <title>Genomic Encyclopedia of Type Strains, Phase IV (KMG-IV): sequencing the most valuable type-strain genomes for metagenomic binning, comparative biology and taxonomic classification.</title>
        <authorList>
            <person name="Goeker M."/>
        </authorList>
    </citation>
    <scope>NUCLEOTIDE SEQUENCE [LARGE SCALE GENOMIC DNA]</scope>
    <source>
        <strain evidence="2 3">DSM 28556</strain>
    </source>
</reference>
<accession>A0A2V3VTL8</accession>
<evidence type="ECO:0000256" key="1">
    <source>
        <dbReference type="SAM" id="Phobius"/>
    </source>
</evidence>
<evidence type="ECO:0008006" key="4">
    <source>
        <dbReference type="Google" id="ProtNLM"/>
    </source>
</evidence>
<name>A0A2V3VTL8_9BACI</name>
<feature type="transmembrane region" description="Helical" evidence="1">
    <location>
        <begin position="87"/>
        <end position="104"/>
    </location>
</feature>
<keyword evidence="3" id="KW-1185">Reference proteome</keyword>
<keyword evidence="1" id="KW-0472">Membrane</keyword>
<comment type="caution">
    <text evidence="2">The sequence shown here is derived from an EMBL/GenBank/DDBJ whole genome shotgun (WGS) entry which is preliminary data.</text>
</comment>
<evidence type="ECO:0000313" key="2">
    <source>
        <dbReference type="EMBL" id="PXW85252.1"/>
    </source>
</evidence>
<keyword evidence="1" id="KW-0812">Transmembrane</keyword>
<keyword evidence="1" id="KW-1133">Transmembrane helix</keyword>
<evidence type="ECO:0000313" key="3">
    <source>
        <dbReference type="Proteomes" id="UP000247978"/>
    </source>
</evidence>
<feature type="transmembrane region" description="Helical" evidence="1">
    <location>
        <begin position="60"/>
        <end position="81"/>
    </location>
</feature>
<feature type="transmembrane region" description="Helical" evidence="1">
    <location>
        <begin position="6"/>
        <end position="28"/>
    </location>
</feature>
<proteinExistence type="predicted"/>
<organism evidence="2 3">
    <name type="scientific">Pseudogracilibacillus auburnensis</name>
    <dbReference type="NCBI Taxonomy" id="1494959"/>
    <lineage>
        <taxon>Bacteria</taxon>
        <taxon>Bacillati</taxon>
        <taxon>Bacillota</taxon>
        <taxon>Bacilli</taxon>
        <taxon>Bacillales</taxon>
        <taxon>Bacillaceae</taxon>
        <taxon>Pseudogracilibacillus</taxon>
    </lineage>
</organism>
<dbReference type="AlphaFoldDB" id="A0A2V3VTL8"/>
<dbReference type="EMBL" id="QJJQ01000011">
    <property type="protein sequence ID" value="PXW85252.1"/>
    <property type="molecule type" value="Genomic_DNA"/>
</dbReference>